<keyword evidence="5" id="KW-0472">Membrane</keyword>
<protein>
    <recommendedName>
        <fullName evidence="6">Arb2 domain-containing protein</fullName>
    </recommendedName>
</protein>
<evidence type="ECO:0000313" key="8">
    <source>
        <dbReference type="Proteomes" id="UP001244011"/>
    </source>
</evidence>
<feature type="compositionally biased region" description="Low complexity" evidence="4">
    <location>
        <begin position="602"/>
        <end position="614"/>
    </location>
</feature>
<dbReference type="EMBL" id="MU839026">
    <property type="protein sequence ID" value="KAK1763591.1"/>
    <property type="molecule type" value="Genomic_DNA"/>
</dbReference>
<feature type="transmembrane region" description="Helical" evidence="5">
    <location>
        <begin position="131"/>
        <end position="151"/>
    </location>
</feature>
<organism evidence="7 8">
    <name type="scientific">Phialemonium atrogriseum</name>
    <dbReference type="NCBI Taxonomy" id="1093897"/>
    <lineage>
        <taxon>Eukaryota</taxon>
        <taxon>Fungi</taxon>
        <taxon>Dikarya</taxon>
        <taxon>Ascomycota</taxon>
        <taxon>Pezizomycotina</taxon>
        <taxon>Sordariomycetes</taxon>
        <taxon>Sordariomycetidae</taxon>
        <taxon>Cephalothecales</taxon>
        <taxon>Cephalothecaceae</taxon>
        <taxon>Phialemonium</taxon>
    </lineage>
</organism>
<dbReference type="PROSITE" id="PS00527">
    <property type="entry name" value="RIBOSOMAL_S14"/>
    <property type="match status" value="1"/>
</dbReference>
<evidence type="ECO:0000256" key="2">
    <source>
        <dbReference type="ARBA" id="ARBA00022980"/>
    </source>
</evidence>
<dbReference type="InterPro" id="IPR018271">
    <property type="entry name" value="Ribosomal_uS14_CS"/>
</dbReference>
<gene>
    <name evidence="7" type="ORF">QBC33DRAFT_518533</name>
</gene>
<dbReference type="GO" id="GO:0005634">
    <property type="term" value="C:nucleus"/>
    <property type="evidence" value="ECO:0007669"/>
    <property type="project" value="TreeGrafter"/>
</dbReference>
<dbReference type="RefSeq" id="XP_060279804.1">
    <property type="nucleotide sequence ID" value="XM_060426249.1"/>
</dbReference>
<feature type="compositionally biased region" description="Polar residues" evidence="4">
    <location>
        <begin position="561"/>
        <end position="570"/>
    </location>
</feature>
<keyword evidence="8" id="KW-1185">Reference proteome</keyword>
<name>A0AAJ0BSS8_9PEZI</name>
<dbReference type="GO" id="GO:1990904">
    <property type="term" value="C:ribonucleoprotein complex"/>
    <property type="evidence" value="ECO:0007669"/>
    <property type="project" value="UniProtKB-KW"/>
</dbReference>
<dbReference type="Pfam" id="PF22749">
    <property type="entry name" value="Arb2"/>
    <property type="match status" value="1"/>
</dbReference>
<comment type="similarity">
    <text evidence="1">Belongs to the universal ribosomal protein uS14 family.</text>
</comment>
<dbReference type="FunFam" id="1.10.287.1480:FF:000001">
    <property type="entry name" value="30S ribosomal protein S14"/>
    <property type="match status" value="1"/>
</dbReference>
<reference evidence="7" key="1">
    <citation type="submission" date="2023-06" db="EMBL/GenBank/DDBJ databases">
        <title>Genome-scale phylogeny and comparative genomics of the fungal order Sordariales.</title>
        <authorList>
            <consortium name="Lawrence Berkeley National Laboratory"/>
            <person name="Hensen N."/>
            <person name="Bonometti L."/>
            <person name="Westerberg I."/>
            <person name="Brannstrom I.O."/>
            <person name="Guillou S."/>
            <person name="Cros-Aarteil S."/>
            <person name="Calhoun S."/>
            <person name="Haridas S."/>
            <person name="Kuo A."/>
            <person name="Mondo S."/>
            <person name="Pangilinan J."/>
            <person name="Riley R."/>
            <person name="Labutti K."/>
            <person name="Andreopoulos B."/>
            <person name="Lipzen A."/>
            <person name="Chen C."/>
            <person name="Yanf M."/>
            <person name="Daum C."/>
            <person name="Ng V."/>
            <person name="Clum A."/>
            <person name="Steindorff A."/>
            <person name="Ohm R."/>
            <person name="Martin F."/>
            <person name="Silar P."/>
            <person name="Natvig D."/>
            <person name="Lalanne C."/>
            <person name="Gautier V."/>
            <person name="Ament-Velasquez S.L."/>
            <person name="Kruys A."/>
            <person name="Hutchinson M.I."/>
            <person name="Powell A.J."/>
            <person name="Barry K."/>
            <person name="Miller A.N."/>
            <person name="Grigoriev I.V."/>
            <person name="Debuchy R."/>
            <person name="Gladieux P."/>
            <person name="Thoren M.H."/>
            <person name="Johannesson H."/>
        </authorList>
    </citation>
    <scope>NUCLEOTIDE SEQUENCE</scope>
    <source>
        <strain evidence="7">8032-3</strain>
    </source>
</reference>
<dbReference type="Pfam" id="PF00253">
    <property type="entry name" value="Ribosomal_S14"/>
    <property type="match status" value="1"/>
</dbReference>
<keyword evidence="5" id="KW-0812">Transmembrane</keyword>
<feature type="domain" description="Arb2" evidence="6">
    <location>
        <begin position="164"/>
        <end position="460"/>
    </location>
</feature>
<dbReference type="InterPro" id="IPR001209">
    <property type="entry name" value="Ribosomal_uS14"/>
</dbReference>
<dbReference type="PANTHER" id="PTHR21357">
    <property type="entry name" value="FAM172 FAMILY PROTEIN HOMOLOG CG10038"/>
    <property type="match status" value="1"/>
</dbReference>
<dbReference type="AlphaFoldDB" id="A0AAJ0BSS8"/>
<evidence type="ECO:0000313" key="7">
    <source>
        <dbReference type="EMBL" id="KAK1763591.1"/>
    </source>
</evidence>
<dbReference type="InterPro" id="IPR053858">
    <property type="entry name" value="Arb2_dom"/>
</dbReference>
<dbReference type="GO" id="GO:0005840">
    <property type="term" value="C:ribosome"/>
    <property type="evidence" value="ECO:0007669"/>
    <property type="project" value="UniProtKB-KW"/>
</dbReference>
<evidence type="ECO:0000256" key="5">
    <source>
        <dbReference type="SAM" id="Phobius"/>
    </source>
</evidence>
<keyword evidence="5" id="KW-1133">Transmembrane helix</keyword>
<dbReference type="GeneID" id="85309436"/>
<evidence type="ECO:0000256" key="3">
    <source>
        <dbReference type="ARBA" id="ARBA00023274"/>
    </source>
</evidence>
<comment type="caution">
    <text evidence="7">The sequence shown here is derived from an EMBL/GenBank/DDBJ whole genome shotgun (WGS) entry which is preliminary data.</text>
</comment>
<evidence type="ECO:0000256" key="1">
    <source>
        <dbReference type="ARBA" id="ARBA00009083"/>
    </source>
</evidence>
<feature type="region of interest" description="Disordered" evidence="4">
    <location>
        <begin position="541"/>
        <end position="630"/>
    </location>
</feature>
<dbReference type="GO" id="GO:0031048">
    <property type="term" value="P:regulatory ncRNA-mediated heterochromatin formation"/>
    <property type="evidence" value="ECO:0007669"/>
    <property type="project" value="TreeGrafter"/>
</dbReference>
<sequence length="668" mass="72814">MSMFRAKKLDLGCFVNVKIIRDHTKRKVFEEFEPQRQALRYIVRNTALPVRTRAEAQLQLTQMHCYTRPTQIRNRCVMGGKGRGVLRDFKLSRYNFRMQALEGNIPGVKKAIYRSALLDLFRPLLLTHITFRYLILGFLPLIFFGGIVIMFRRRWSGLPADPVYPADLTELGYFVNGDDEIRSIEDPKKYFKYFITKNDRWNERQRFALKEAIERLIHARLEGLGLEKLRLPLGARPADRHIPIFASADLATADRIVVIFGEPAQDLGILAQRVASGPGGLDRGSMVSVVRSAMTIMAGAGADEGEDGRGKGKGETRPGIVLANTGQLWWWPEGGRPLTHAGRHAMPMASAVHWGRADGGPRNEVAGNETVGAHVRCVFETVVRGLAAPRARIHVVAVGDAADEVEAYLDGEEAWREWGPRMECLALLGGFYKAADLKCEGFKRFMRERARAYVIHDDPLDFPISGPDGNPKEVAFTEFGCPVYSAGPDASLVELLLIHTHPAVLGWTREVARAGAGYKNPHIEVAAARGAEEEGENALAADGWGGGLDGTPVEEGGTWESLASSSSNTGEAAAVEKRRPSVGEGTCAGGALKQNDGTGVEAAAAGNGQMAATASERAAETDGARDDGVPAHKAEVLALLSSMEKFATQRLDEAGGEERDDGVVDEGY</sequence>
<dbReference type="PANTHER" id="PTHR21357:SF4">
    <property type="entry name" value="FAM172 FAMILY PROTEIN HOMOLOG CG10038"/>
    <property type="match status" value="1"/>
</dbReference>
<dbReference type="GO" id="GO:0003735">
    <property type="term" value="F:structural constituent of ribosome"/>
    <property type="evidence" value="ECO:0007669"/>
    <property type="project" value="InterPro"/>
</dbReference>
<dbReference type="GO" id="GO:0035197">
    <property type="term" value="F:siRNA binding"/>
    <property type="evidence" value="ECO:0007669"/>
    <property type="project" value="TreeGrafter"/>
</dbReference>
<dbReference type="InterPro" id="IPR048263">
    <property type="entry name" value="Arb2"/>
</dbReference>
<evidence type="ECO:0000256" key="4">
    <source>
        <dbReference type="SAM" id="MobiDB-lite"/>
    </source>
</evidence>
<dbReference type="Gene3D" id="1.10.287.1480">
    <property type="match status" value="1"/>
</dbReference>
<dbReference type="GO" id="GO:0006412">
    <property type="term" value="P:translation"/>
    <property type="evidence" value="ECO:0007669"/>
    <property type="project" value="InterPro"/>
</dbReference>
<keyword evidence="3" id="KW-0687">Ribonucleoprotein</keyword>
<dbReference type="GO" id="GO:0005737">
    <property type="term" value="C:cytoplasm"/>
    <property type="evidence" value="ECO:0007669"/>
    <property type="project" value="UniProtKB-ARBA"/>
</dbReference>
<feature type="compositionally biased region" description="Basic and acidic residues" evidence="4">
    <location>
        <begin position="617"/>
        <end position="630"/>
    </location>
</feature>
<keyword evidence="2" id="KW-0689">Ribosomal protein</keyword>
<accession>A0AAJ0BSS8</accession>
<evidence type="ECO:0000259" key="6">
    <source>
        <dbReference type="Pfam" id="PF22749"/>
    </source>
</evidence>
<proteinExistence type="inferred from homology"/>
<dbReference type="SUPFAM" id="SSF57716">
    <property type="entry name" value="Glucocorticoid receptor-like (DNA-binding domain)"/>
    <property type="match status" value="1"/>
</dbReference>
<dbReference type="Proteomes" id="UP001244011">
    <property type="component" value="Unassembled WGS sequence"/>
</dbReference>